<feature type="transmembrane region" description="Helical" evidence="1">
    <location>
        <begin position="212"/>
        <end position="229"/>
    </location>
</feature>
<sequence>MQTHRSQLARIVDARPVAAFAAFAIGLSWTAWVGTYSVVAPRSGLGLVGGALGAFGPAAAGAIVTRLRGESVRSWLTATLDWRRKLRWYGLALAVPAVATVGVAAVVFALADVPDAASIARLAPLFGVNLILATLFTGGNEELGWRGFALPRLQRRYSALTAALVVGAIWAVWHAPMFAFGVYRLSPVLYAASVCCFSVVLTWYYNASDGCVPGAMLLHGTLNAAVNIPGQAVGGVDALPIPYAAVLTGVFAVVAGLIVARYGAETLARGGAVARGGSAVASADRAASEPDRSVSVGTDSPE</sequence>
<dbReference type="GO" id="GO:0004175">
    <property type="term" value="F:endopeptidase activity"/>
    <property type="evidence" value="ECO:0007669"/>
    <property type="project" value="UniProtKB-ARBA"/>
</dbReference>
<keyword evidence="3" id="KW-0645">Protease</keyword>
<accession>A0A1I6FK83</accession>
<dbReference type="InterPro" id="IPR042150">
    <property type="entry name" value="MmRce1-like"/>
</dbReference>
<feature type="transmembrane region" description="Helical" evidence="1">
    <location>
        <begin position="12"/>
        <end position="32"/>
    </location>
</feature>
<evidence type="ECO:0000256" key="1">
    <source>
        <dbReference type="SAM" id="Phobius"/>
    </source>
</evidence>
<protein>
    <submittedName>
        <fullName evidence="3">CAAX protease self-immunity</fullName>
    </submittedName>
</protein>
<evidence type="ECO:0000313" key="3">
    <source>
        <dbReference type="EMBL" id="SFR30360.1"/>
    </source>
</evidence>
<dbReference type="PANTHER" id="PTHR35797">
    <property type="entry name" value="PROTEASE-RELATED"/>
    <property type="match status" value="1"/>
</dbReference>
<dbReference type="InterPro" id="IPR003675">
    <property type="entry name" value="Rce1/LyrA-like_dom"/>
</dbReference>
<organism evidence="3 4">
    <name type="scientific">Halorubrum sodomense</name>
    <dbReference type="NCBI Taxonomy" id="35743"/>
    <lineage>
        <taxon>Archaea</taxon>
        <taxon>Methanobacteriati</taxon>
        <taxon>Methanobacteriota</taxon>
        <taxon>Stenosarchaea group</taxon>
        <taxon>Halobacteria</taxon>
        <taxon>Halobacteriales</taxon>
        <taxon>Haloferacaceae</taxon>
        <taxon>Halorubrum</taxon>
    </lineage>
</organism>
<evidence type="ECO:0000313" key="4">
    <source>
        <dbReference type="Proteomes" id="UP000198932"/>
    </source>
</evidence>
<gene>
    <name evidence="3" type="ORF">SAMN04487937_0179</name>
</gene>
<dbReference type="STRING" id="35743.SAMN04487937_0179"/>
<dbReference type="RefSeq" id="WP_092919518.1">
    <property type="nucleotide sequence ID" value="NZ_FOYN01000001.1"/>
</dbReference>
<feature type="transmembrane region" description="Helical" evidence="1">
    <location>
        <begin position="88"/>
        <end position="110"/>
    </location>
</feature>
<feature type="transmembrane region" description="Helical" evidence="1">
    <location>
        <begin position="187"/>
        <end position="205"/>
    </location>
</feature>
<keyword evidence="3" id="KW-0378">Hydrolase</keyword>
<dbReference type="AlphaFoldDB" id="A0A1I6FK83"/>
<evidence type="ECO:0000259" key="2">
    <source>
        <dbReference type="Pfam" id="PF02517"/>
    </source>
</evidence>
<keyword evidence="1" id="KW-0472">Membrane</keyword>
<proteinExistence type="predicted"/>
<dbReference type="GO" id="GO:0006508">
    <property type="term" value="P:proteolysis"/>
    <property type="evidence" value="ECO:0007669"/>
    <property type="project" value="UniProtKB-KW"/>
</dbReference>
<dbReference type="OrthoDB" id="28575at2157"/>
<keyword evidence="1" id="KW-1133">Transmembrane helix</keyword>
<feature type="transmembrane region" description="Helical" evidence="1">
    <location>
        <begin position="116"/>
        <end position="136"/>
    </location>
</feature>
<dbReference type="Proteomes" id="UP000198932">
    <property type="component" value="Unassembled WGS sequence"/>
</dbReference>
<keyword evidence="4" id="KW-1185">Reference proteome</keyword>
<reference evidence="4" key="1">
    <citation type="submission" date="2016-10" db="EMBL/GenBank/DDBJ databases">
        <authorList>
            <person name="Varghese N."/>
            <person name="Submissions S."/>
        </authorList>
    </citation>
    <scope>NUCLEOTIDE SEQUENCE [LARGE SCALE GENOMIC DNA]</scope>
    <source>
        <strain evidence="4">RD 26</strain>
    </source>
</reference>
<dbReference type="GO" id="GO:0080120">
    <property type="term" value="P:CAAX-box protein maturation"/>
    <property type="evidence" value="ECO:0007669"/>
    <property type="project" value="UniProtKB-ARBA"/>
</dbReference>
<feature type="transmembrane region" description="Helical" evidence="1">
    <location>
        <begin position="44"/>
        <end position="67"/>
    </location>
</feature>
<keyword evidence="1" id="KW-0812">Transmembrane</keyword>
<name>A0A1I6FK83_HALSD</name>
<feature type="transmembrane region" description="Helical" evidence="1">
    <location>
        <begin position="241"/>
        <end position="260"/>
    </location>
</feature>
<dbReference type="PANTHER" id="PTHR35797:SF1">
    <property type="entry name" value="PROTEASE"/>
    <property type="match status" value="1"/>
</dbReference>
<feature type="transmembrane region" description="Helical" evidence="1">
    <location>
        <begin position="157"/>
        <end position="175"/>
    </location>
</feature>
<dbReference type="EMBL" id="FOYN01000001">
    <property type="protein sequence ID" value="SFR30360.1"/>
    <property type="molecule type" value="Genomic_DNA"/>
</dbReference>
<dbReference type="Pfam" id="PF02517">
    <property type="entry name" value="Rce1-like"/>
    <property type="match status" value="1"/>
</dbReference>
<feature type="domain" description="CAAX prenyl protease 2/Lysostaphin resistance protein A-like" evidence="2">
    <location>
        <begin position="128"/>
        <end position="224"/>
    </location>
</feature>